<proteinExistence type="predicted"/>
<evidence type="ECO:0000313" key="2">
    <source>
        <dbReference type="EMBL" id="KAL3270280.1"/>
    </source>
</evidence>
<dbReference type="AlphaFoldDB" id="A0ABD2MVF5"/>
<organism evidence="2 3">
    <name type="scientific">Cryptolaemus montrouzieri</name>
    <dbReference type="NCBI Taxonomy" id="559131"/>
    <lineage>
        <taxon>Eukaryota</taxon>
        <taxon>Metazoa</taxon>
        <taxon>Ecdysozoa</taxon>
        <taxon>Arthropoda</taxon>
        <taxon>Hexapoda</taxon>
        <taxon>Insecta</taxon>
        <taxon>Pterygota</taxon>
        <taxon>Neoptera</taxon>
        <taxon>Endopterygota</taxon>
        <taxon>Coleoptera</taxon>
        <taxon>Polyphaga</taxon>
        <taxon>Cucujiformia</taxon>
        <taxon>Coccinelloidea</taxon>
        <taxon>Coccinellidae</taxon>
        <taxon>Scymninae</taxon>
        <taxon>Scymnini</taxon>
        <taxon>Cryptolaemus</taxon>
    </lineage>
</organism>
<dbReference type="Proteomes" id="UP001516400">
    <property type="component" value="Unassembled WGS sequence"/>
</dbReference>
<accession>A0ABD2MVF5</accession>
<gene>
    <name evidence="2" type="ORF">HHI36_009332</name>
</gene>
<dbReference type="EMBL" id="JABFTP020000021">
    <property type="protein sequence ID" value="KAL3270280.1"/>
    <property type="molecule type" value="Genomic_DNA"/>
</dbReference>
<name>A0ABD2MVF5_9CUCU</name>
<keyword evidence="3" id="KW-1185">Reference proteome</keyword>
<reference evidence="2 3" key="1">
    <citation type="journal article" date="2021" name="BMC Biol.">
        <title>Horizontally acquired antibacterial genes associated with adaptive radiation of ladybird beetles.</title>
        <authorList>
            <person name="Li H.S."/>
            <person name="Tang X.F."/>
            <person name="Huang Y.H."/>
            <person name="Xu Z.Y."/>
            <person name="Chen M.L."/>
            <person name="Du X.Y."/>
            <person name="Qiu B.Y."/>
            <person name="Chen P.T."/>
            <person name="Zhang W."/>
            <person name="Slipinski A."/>
            <person name="Escalona H.E."/>
            <person name="Waterhouse R.M."/>
            <person name="Zwick A."/>
            <person name="Pang H."/>
        </authorList>
    </citation>
    <scope>NUCLEOTIDE SEQUENCE [LARGE SCALE GENOMIC DNA]</scope>
    <source>
        <strain evidence="2">SYSU2018</strain>
    </source>
</reference>
<evidence type="ECO:0000256" key="1">
    <source>
        <dbReference type="SAM" id="MobiDB-lite"/>
    </source>
</evidence>
<feature type="region of interest" description="Disordered" evidence="1">
    <location>
        <begin position="28"/>
        <end position="49"/>
    </location>
</feature>
<protein>
    <submittedName>
        <fullName evidence="2">Uncharacterized protein</fullName>
    </submittedName>
</protein>
<sequence>MAAMRICDIVPVDKFLFSDEDFLPDTITDQAHREEEKVPQVQDVSSSDDDMPLSQLICSNSKIGDESPVRLLMSNFNLSFNSFEHFASTQSPHRSVTSQPATSRLKCSSSPKKKFSIIRELFPYPKISQYSHLLPIRRHLNMGRANRKKPKEKRWRKVFEQRKNALRGKRYQFKSSRENILFRMR</sequence>
<evidence type="ECO:0000313" key="3">
    <source>
        <dbReference type="Proteomes" id="UP001516400"/>
    </source>
</evidence>
<comment type="caution">
    <text evidence="2">The sequence shown here is derived from an EMBL/GenBank/DDBJ whole genome shotgun (WGS) entry which is preliminary data.</text>
</comment>